<feature type="region of interest" description="Disordered" evidence="1">
    <location>
        <begin position="80"/>
        <end position="120"/>
    </location>
</feature>
<accession>A0AAV4AAT1</accession>
<reference evidence="3 4" key="1">
    <citation type="journal article" date="2021" name="Elife">
        <title>Chloroplast acquisition without the gene transfer in kleptoplastic sea slugs, Plakobranchus ocellatus.</title>
        <authorList>
            <person name="Maeda T."/>
            <person name="Takahashi S."/>
            <person name="Yoshida T."/>
            <person name="Shimamura S."/>
            <person name="Takaki Y."/>
            <person name="Nagai Y."/>
            <person name="Toyoda A."/>
            <person name="Suzuki Y."/>
            <person name="Arimoto A."/>
            <person name="Ishii H."/>
            <person name="Satoh N."/>
            <person name="Nishiyama T."/>
            <person name="Hasebe M."/>
            <person name="Maruyama T."/>
            <person name="Minagawa J."/>
            <person name="Obokata J."/>
            <person name="Shigenobu S."/>
        </authorList>
    </citation>
    <scope>NUCLEOTIDE SEQUENCE [LARGE SCALE GENOMIC DNA]</scope>
</reference>
<dbReference type="EMBL" id="BLXT01003952">
    <property type="protein sequence ID" value="GFO08276.1"/>
    <property type="molecule type" value="Genomic_DNA"/>
</dbReference>
<keyword evidence="2" id="KW-0812">Transmembrane</keyword>
<dbReference type="Proteomes" id="UP000735302">
    <property type="component" value="Unassembled WGS sequence"/>
</dbReference>
<keyword evidence="2" id="KW-0472">Membrane</keyword>
<organism evidence="3 4">
    <name type="scientific">Plakobranchus ocellatus</name>
    <dbReference type="NCBI Taxonomy" id="259542"/>
    <lineage>
        <taxon>Eukaryota</taxon>
        <taxon>Metazoa</taxon>
        <taxon>Spiralia</taxon>
        <taxon>Lophotrochozoa</taxon>
        <taxon>Mollusca</taxon>
        <taxon>Gastropoda</taxon>
        <taxon>Heterobranchia</taxon>
        <taxon>Euthyneura</taxon>
        <taxon>Panpulmonata</taxon>
        <taxon>Sacoglossa</taxon>
        <taxon>Placobranchoidea</taxon>
        <taxon>Plakobranchidae</taxon>
        <taxon>Plakobranchus</taxon>
    </lineage>
</organism>
<evidence type="ECO:0000256" key="2">
    <source>
        <dbReference type="SAM" id="Phobius"/>
    </source>
</evidence>
<keyword evidence="4" id="KW-1185">Reference proteome</keyword>
<keyword evidence="2" id="KW-1133">Transmembrane helix</keyword>
<evidence type="ECO:0000313" key="3">
    <source>
        <dbReference type="EMBL" id="GFO08276.1"/>
    </source>
</evidence>
<feature type="transmembrane region" description="Helical" evidence="2">
    <location>
        <begin position="44"/>
        <end position="65"/>
    </location>
</feature>
<gene>
    <name evidence="3" type="ORF">PoB_003478100</name>
</gene>
<proteinExistence type="predicted"/>
<sequence length="120" mass="13703">MFNKWRIKAPSYNNDFIDICMFMHIYVPSPAVDFGVVCVTYLQIFIYVLSALGFVLFFPAVYLCYKTRKLAAKQLGSNGIRMMTPRKPPPRQRAPMGHAQNRGHKQKLYGQGSHPTDSMA</sequence>
<dbReference type="AlphaFoldDB" id="A0AAV4AAT1"/>
<comment type="caution">
    <text evidence="3">The sequence shown here is derived from an EMBL/GenBank/DDBJ whole genome shotgun (WGS) entry which is preliminary data.</text>
</comment>
<evidence type="ECO:0000313" key="4">
    <source>
        <dbReference type="Proteomes" id="UP000735302"/>
    </source>
</evidence>
<evidence type="ECO:0000256" key="1">
    <source>
        <dbReference type="SAM" id="MobiDB-lite"/>
    </source>
</evidence>
<protein>
    <submittedName>
        <fullName evidence="3">Uncharacterized protein</fullName>
    </submittedName>
</protein>
<name>A0AAV4AAT1_9GAST</name>